<feature type="compositionally biased region" description="Low complexity" evidence="1">
    <location>
        <begin position="70"/>
        <end position="84"/>
    </location>
</feature>
<protein>
    <submittedName>
        <fullName evidence="3">Exopolysaccharide production protein YjbE</fullName>
    </submittedName>
</protein>
<dbReference type="RefSeq" id="WP_378970097.1">
    <property type="nucleotide sequence ID" value="NZ_JBHSWN010000001.1"/>
</dbReference>
<sequence length="126" mass="12072">MKVTRALGTAAIFALMSGAALAAPCSTGTTTPDKQAMNPKSSDVDKSSANLAGGNQPASPGTVGAMNNVGATQAPTATGGTQTADKSDPAAKNMAGGQQPASPGTVGAMNNAAAAGSTTKMSDKDC</sequence>
<feature type="signal peptide" evidence="2">
    <location>
        <begin position="1"/>
        <end position="22"/>
    </location>
</feature>
<dbReference type="EMBL" id="JBHSWN010000001">
    <property type="protein sequence ID" value="MFC6790382.1"/>
    <property type="molecule type" value="Genomic_DNA"/>
</dbReference>
<gene>
    <name evidence="3" type="ORF">ACFQE0_12625</name>
</gene>
<evidence type="ECO:0000256" key="1">
    <source>
        <dbReference type="SAM" id="MobiDB-lite"/>
    </source>
</evidence>
<keyword evidence="4" id="KW-1185">Reference proteome</keyword>
<accession>A0ABW2BKL4</accession>
<name>A0ABW2BKL4_9HYPH</name>
<organism evidence="3 4">
    <name type="scientific">Methylobacterium komagatae</name>
    <dbReference type="NCBI Taxonomy" id="374425"/>
    <lineage>
        <taxon>Bacteria</taxon>
        <taxon>Pseudomonadati</taxon>
        <taxon>Pseudomonadota</taxon>
        <taxon>Alphaproteobacteria</taxon>
        <taxon>Hyphomicrobiales</taxon>
        <taxon>Methylobacteriaceae</taxon>
        <taxon>Methylobacterium</taxon>
    </lineage>
</organism>
<feature type="chain" id="PRO_5045338979" evidence="2">
    <location>
        <begin position="23"/>
        <end position="126"/>
    </location>
</feature>
<dbReference type="Proteomes" id="UP001596292">
    <property type="component" value="Unassembled WGS sequence"/>
</dbReference>
<reference evidence="4" key="1">
    <citation type="journal article" date="2019" name="Int. J. Syst. Evol. Microbiol.">
        <title>The Global Catalogue of Microorganisms (GCM) 10K type strain sequencing project: providing services to taxonomists for standard genome sequencing and annotation.</title>
        <authorList>
            <consortium name="The Broad Institute Genomics Platform"/>
            <consortium name="The Broad Institute Genome Sequencing Center for Infectious Disease"/>
            <person name="Wu L."/>
            <person name="Ma J."/>
        </authorList>
    </citation>
    <scope>NUCLEOTIDE SEQUENCE [LARGE SCALE GENOMIC DNA]</scope>
    <source>
        <strain evidence="4">CCUG 48316</strain>
    </source>
</reference>
<comment type="caution">
    <text evidence="3">The sequence shown here is derived from an EMBL/GenBank/DDBJ whole genome shotgun (WGS) entry which is preliminary data.</text>
</comment>
<feature type="compositionally biased region" description="Polar residues" evidence="1">
    <location>
        <begin position="26"/>
        <end position="41"/>
    </location>
</feature>
<evidence type="ECO:0000313" key="3">
    <source>
        <dbReference type="EMBL" id="MFC6790382.1"/>
    </source>
</evidence>
<feature type="region of interest" description="Disordered" evidence="1">
    <location>
        <begin position="23"/>
        <end position="126"/>
    </location>
</feature>
<proteinExistence type="predicted"/>
<keyword evidence="2" id="KW-0732">Signal</keyword>
<evidence type="ECO:0000256" key="2">
    <source>
        <dbReference type="SAM" id="SignalP"/>
    </source>
</evidence>
<evidence type="ECO:0000313" key="4">
    <source>
        <dbReference type="Proteomes" id="UP001596292"/>
    </source>
</evidence>